<proteinExistence type="predicted"/>
<feature type="transmembrane region" description="Helical" evidence="5">
    <location>
        <begin position="191"/>
        <end position="209"/>
    </location>
</feature>
<dbReference type="InterPro" id="IPR050598">
    <property type="entry name" value="AminoAcid_Transporter"/>
</dbReference>
<evidence type="ECO:0000313" key="7">
    <source>
        <dbReference type="EMBL" id="PIO61421.1"/>
    </source>
</evidence>
<evidence type="ECO:0000256" key="2">
    <source>
        <dbReference type="ARBA" id="ARBA00022692"/>
    </source>
</evidence>
<feature type="transmembrane region" description="Helical" evidence="5">
    <location>
        <begin position="215"/>
        <end position="238"/>
    </location>
</feature>
<name>A0A2G9TTT3_TELCI</name>
<reference evidence="7 8" key="1">
    <citation type="submission" date="2015-09" db="EMBL/GenBank/DDBJ databases">
        <title>Draft genome of the parasitic nematode Teladorsagia circumcincta isolate WARC Sus (inbred).</title>
        <authorList>
            <person name="Mitreva M."/>
        </authorList>
    </citation>
    <scope>NUCLEOTIDE SEQUENCE [LARGE SCALE GENOMIC DNA]</scope>
    <source>
        <strain evidence="7 8">S</strain>
    </source>
</reference>
<dbReference type="PANTHER" id="PTHR11785">
    <property type="entry name" value="AMINO ACID TRANSPORTER"/>
    <property type="match status" value="1"/>
</dbReference>
<keyword evidence="3 5" id="KW-1133">Transmembrane helix</keyword>
<sequence>AGSVGASISIWILCGVWSGIGAYIYVELGVLITKSGADYAYLMEAFGPAIGFIRLWIESMVIRPVAVTIKALTFALYVVRPFYPDCEPPDGTVELLAITMIMVLCAINCYSMTAVKKLQDWFTVAKLLALLTVFANKVYGKLSFLMSLFVAVSTFGSANGNIMMSSRLFYCGAREGQMPTFLAMTNKRLRTPLPATIFLCFMSALYLLLSSNVFVLINASQTTVWVSYIFAALALLVLRYKMPDADRPVKHSALKAFSIYRKASPIPTAMSNG</sequence>
<gene>
    <name evidence="7" type="ORF">TELCIR_17057</name>
</gene>
<dbReference type="Pfam" id="PF13520">
    <property type="entry name" value="AA_permease_2"/>
    <property type="match status" value="1"/>
</dbReference>
<feature type="domain" description="Amino acid permease/ SLC12A" evidence="6">
    <location>
        <begin position="142"/>
        <end position="237"/>
    </location>
</feature>
<dbReference type="OrthoDB" id="10062876at2759"/>
<evidence type="ECO:0000256" key="4">
    <source>
        <dbReference type="ARBA" id="ARBA00023136"/>
    </source>
</evidence>
<keyword evidence="2 5" id="KW-0812">Transmembrane</keyword>
<feature type="transmembrane region" description="Helical" evidence="5">
    <location>
        <begin position="39"/>
        <end position="57"/>
    </location>
</feature>
<feature type="non-terminal residue" evidence="7">
    <location>
        <position position="1"/>
    </location>
</feature>
<evidence type="ECO:0000256" key="1">
    <source>
        <dbReference type="ARBA" id="ARBA00004141"/>
    </source>
</evidence>
<feature type="transmembrane region" description="Helical" evidence="5">
    <location>
        <begin position="121"/>
        <end position="139"/>
    </location>
</feature>
<accession>A0A2G9TTT3</accession>
<feature type="transmembrane region" description="Helical" evidence="5">
    <location>
        <begin position="64"/>
        <end position="83"/>
    </location>
</feature>
<keyword evidence="4 5" id="KW-0472">Membrane</keyword>
<feature type="transmembrane region" description="Helical" evidence="5">
    <location>
        <begin position="12"/>
        <end position="33"/>
    </location>
</feature>
<dbReference type="InterPro" id="IPR002293">
    <property type="entry name" value="AA/rel_permease1"/>
</dbReference>
<dbReference type="GO" id="GO:0016020">
    <property type="term" value="C:membrane"/>
    <property type="evidence" value="ECO:0007669"/>
    <property type="project" value="UniProtKB-SubCell"/>
</dbReference>
<feature type="transmembrane region" description="Helical" evidence="5">
    <location>
        <begin position="95"/>
        <end position="114"/>
    </location>
</feature>
<dbReference type="PANTHER" id="PTHR11785:SF531">
    <property type="entry name" value="LARGE NEUTRAL AMINO ACIDS TRANSPORTER SMALL SUBUNIT 1"/>
    <property type="match status" value="1"/>
</dbReference>
<evidence type="ECO:0000256" key="3">
    <source>
        <dbReference type="ARBA" id="ARBA00022989"/>
    </source>
</evidence>
<protein>
    <recommendedName>
        <fullName evidence="6">Amino acid permease/ SLC12A domain-containing protein</fullName>
    </recommendedName>
</protein>
<organism evidence="7 8">
    <name type="scientific">Teladorsagia circumcincta</name>
    <name type="common">Brown stomach worm</name>
    <name type="synonym">Ostertagia circumcincta</name>
    <dbReference type="NCBI Taxonomy" id="45464"/>
    <lineage>
        <taxon>Eukaryota</taxon>
        <taxon>Metazoa</taxon>
        <taxon>Ecdysozoa</taxon>
        <taxon>Nematoda</taxon>
        <taxon>Chromadorea</taxon>
        <taxon>Rhabditida</taxon>
        <taxon>Rhabditina</taxon>
        <taxon>Rhabditomorpha</taxon>
        <taxon>Strongyloidea</taxon>
        <taxon>Trichostrongylidae</taxon>
        <taxon>Teladorsagia</taxon>
    </lineage>
</organism>
<dbReference type="Pfam" id="PF00324">
    <property type="entry name" value="AA_permease"/>
    <property type="match status" value="1"/>
</dbReference>
<comment type="subcellular location">
    <subcellularLocation>
        <location evidence="1">Membrane</location>
        <topology evidence="1">Multi-pass membrane protein</topology>
    </subcellularLocation>
</comment>
<keyword evidence="8" id="KW-1185">Reference proteome</keyword>
<dbReference type="Proteomes" id="UP000230423">
    <property type="component" value="Unassembled WGS sequence"/>
</dbReference>
<dbReference type="InterPro" id="IPR004841">
    <property type="entry name" value="AA-permease/SLC12A_dom"/>
</dbReference>
<evidence type="ECO:0000256" key="5">
    <source>
        <dbReference type="SAM" id="Phobius"/>
    </source>
</evidence>
<evidence type="ECO:0000259" key="6">
    <source>
        <dbReference type="Pfam" id="PF00324"/>
    </source>
</evidence>
<dbReference type="EMBL" id="KZ353645">
    <property type="protein sequence ID" value="PIO61421.1"/>
    <property type="molecule type" value="Genomic_DNA"/>
</dbReference>
<dbReference type="Gene3D" id="1.20.1740.10">
    <property type="entry name" value="Amino acid/polyamine transporter I"/>
    <property type="match status" value="2"/>
</dbReference>
<dbReference type="AlphaFoldDB" id="A0A2G9TTT3"/>
<evidence type="ECO:0000313" key="8">
    <source>
        <dbReference type="Proteomes" id="UP000230423"/>
    </source>
</evidence>
<dbReference type="GO" id="GO:0015179">
    <property type="term" value="F:L-amino acid transmembrane transporter activity"/>
    <property type="evidence" value="ECO:0007669"/>
    <property type="project" value="TreeGrafter"/>
</dbReference>